<dbReference type="EMBL" id="CP001964">
    <property type="protein sequence ID" value="ADG73432.1"/>
    <property type="molecule type" value="Genomic_DNA"/>
</dbReference>
<dbReference type="STRING" id="446466.Cfla_0518"/>
<keyword evidence="3" id="KW-1185">Reference proteome</keyword>
<accession>D5UI08</accession>
<feature type="domain" description="DUF7824" evidence="1">
    <location>
        <begin position="504"/>
        <end position="555"/>
    </location>
</feature>
<dbReference type="InterPro" id="IPR056726">
    <property type="entry name" value="DUF7824"/>
</dbReference>
<dbReference type="eggNOG" id="ENOG502Z809">
    <property type="taxonomic scope" value="Bacteria"/>
</dbReference>
<sequence>MSATPALLAAVEVFRVLGWADADRQDAPGLPVGTPEQQRVAREGLSRGDWGEWGQLDERTYGWKSWVDVDEWLLTLFAVRVGVDAARSARLLRARPVDDDLMTHLLAPRGPVFARTFVRAAYQPTRRAWEHSTTALAGPVVRLVDLHDLPVPDDVDYLRDWAVYAAGALTGEAGGDLYPATRGWAPPQSITRRLPEHVRAAVAAGVPATGPFGVVLPAAVEQGLVDRDEAVDLALAALDAATRPGDRKAWTQALTGTLAITDAEVVSRADALVPVLAHGEAPVVAAFAPRLVAGVDDGTLADVLVAALTVRTKAVLRTLLTAAAARPRPDAATREVVAPLVVPHATGPDRTLARAAQELVAAWELKVEEAPDDLHDDRVVRWRPTPPVWQVPRFDVGEVSGAALTAAAAALTGRPDEGTDVEVDRFLALANAVAATDRDTARTALGGVRATAVPGLASVAAWVAGTPGPWLDRARTGGLRDITYDPSDAREAAVLQRLGEVPVLLSTPTWVDLRIDPADLVERLRAYVSAAAVVSEADLQLAALRCDVALTTDETVAALEDLPVPVVLQSGALTARTAGPTLAAYLRDPLREPSLEVHGRRRHWQVGPTPVPAALRGLPPRLRTVDWLWRLDMAQHPTWGDAASSKVDAHGEPGSGLVLRQLARRAAPLTPGLAVNVIGALRNLHPAAVADATLAVREAWERGLLRPGVADVRLLGWEETPTQLAAFARVCRELADEGLLSVVWPLLDDLLQVAVAAPRLPPGTSDLAEAVRTLLPDVERAVTAGDAAPDVLALPGTRTLAARGGTSRAVVAARAVVDRLPAVAPDDAPAPVAPPAGPAFDDVWPADAGTRPAIEDGATVRATWVRRNASQRLLSLELTLPDGDTYRVLKTWYYDVTSEGQCAAQSPQAVAADGGVDAWLRWDPGSGRLVVAAHRNDAAGTNSPSELPRAPLSTALVAVLLAGGCGDDGQYHLHDAIGEGLLGSAGVRAAIRALLASPDVDPARLARLTVKDAATLPVLWPVLVEGVRHAAALPAAPRWLPRVLDAATHHAPLLREAAARGLLPADAATWPGLADLAARPATNAGARKARVLAAALGLADG</sequence>
<dbReference type="Proteomes" id="UP000000849">
    <property type="component" value="Chromosome"/>
</dbReference>
<dbReference type="RefSeq" id="WP_013115766.1">
    <property type="nucleotide sequence ID" value="NC_014151.1"/>
</dbReference>
<evidence type="ECO:0000259" key="1">
    <source>
        <dbReference type="Pfam" id="PF25148"/>
    </source>
</evidence>
<dbReference type="OrthoDB" id="7065495at2"/>
<gene>
    <name evidence="2" type="ordered locus">Cfla_0518</name>
</gene>
<dbReference type="HOGENOM" id="CLU_278944_0_0_11"/>
<proteinExistence type="predicted"/>
<dbReference type="KEGG" id="cfl:Cfla_0518"/>
<reference evidence="2 3" key="1">
    <citation type="journal article" date="2010" name="Stand. Genomic Sci.">
        <title>Complete genome sequence of Cellulomonas flavigena type strain (134).</title>
        <authorList>
            <person name="Abt B."/>
            <person name="Foster B."/>
            <person name="Lapidus A."/>
            <person name="Clum A."/>
            <person name="Sun H."/>
            <person name="Pukall R."/>
            <person name="Lucas S."/>
            <person name="Glavina Del Rio T."/>
            <person name="Nolan M."/>
            <person name="Tice H."/>
            <person name="Cheng J.F."/>
            <person name="Pitluck S."/>
            <person name="Liolios K."/>
            <person name="Ivanova N."/>
            <person name="Mavromatis K."/>
            <person name="Ovchinnikova G."/>
            <person name="Pati A."/>
            <person name="Goodwin L."/>
            <person name="Chen A."/>
            <person name="Palaniappan K."/>
            <person name="Land M."/>
            <person name="Hauser L."/>
            <person name="Chang Y.J."/>
            <person name="Jeffries C.D."/>
            <person name="Rohde M."/>
            <person name="Goker M."/>
            <person name="Woyke T."/>
            <person name="Bristow J."/>
            <person name="Eisen J.A."/>
            <person name="Markowitz V."/>
            <person name="Hugenholtz P."/>
            <person name="Kyrpides N.C."/>
            <person name="Klenk H.P."/>
        </authorList>
    </citation>
    <scope>NUCLEOTIDE SEQUENCE [LARGE SCALE GENOMIC DNA]</scope>
    <source>
        <strain evidence="3">ATCC 482 / DSM 20109 / BCRC 11376 / JCM 18109 / NBRC 3775 / NCIMB 8073 / NRS 134</strain>
    </source>
</reference>
<name>D5UI08_CELFN</name>
<dbReference type="Pfam" id="PF25148">
    <property type="entry name" value="DUF7824"/>
    <property type="match status" value="1"/>
</dbReference>
<dbReference type="AlphaFoldDB" id="D5UI08"/>
<evidence type="ECO:0000313" key="3">
    <source>
        <dbReference type="Proteomes" id="UP000000849"/>
    </source>
</evidence>
<evidence type="ECO:0000313" key="2">
    <source>
        <dbReference type="EMBL" id="ADG73432.1"/>
    </source>
</evidence>
<organism evidence="2 3">
    <name type="scientific">Cellulomonas flavigena (strain ATCC 482 / DSM 20109 / BCRC 11376 / JCM 18109 / NBRC 3775 / NCIMB 8073 / NRS 134)</name>
    <dbReference type="NCBI Taxonomy" id="446466"/>
    <lineage>
        <taxon>Bacteria</taxon>
        <taxon>Bacillati</taxon>
        <taxon>Actinomycetota</taxon>
        <taxon>Actinomycetes</taxon>
        <taxon>Micrococcales</taxon>
        <taxon>Cellulomonadaceae</taxon>
        <taxon>Cellulomonas</taxon>
    </lineage>
</organism>
<protein>
    <recommendedName>
        <fullName evidence="1">DUF7824 domain-containing protein</fullName>
    </recommendedName>
</protein>